<comment type="subcellular location">
    <subcellularLocation>
        <location evidence="5">Cell membrane</location>
        <topology evidence="5">Multi-pass membrane protein</topology>
    </subcellularLocation>
</comment>
<name>A0ABV2MCZ6_9HYPH</name>
<evidence type="ECO:0000256" key="2">
    <source>
        <dbReference type="ARBA" id="ARBA00022692"/>
    </source>
</evidence>
<keyword evidence="2 5" id="KW-0812">Transmembrane</keyword>
<comment type="similarity">
    <text evidence="5">Belongs to the UPF0060 family.</text>
</comment>
<evidence type="ECO:0000256" key="3">
    <source>
        <dbReference type="ARBA" id="ARBA00022989"/>
    </source>
</evidence>
<dbReference type="PANTHER" id="PTHR36116">
    <property type="entry name" value="UPF0060 MEMBRANE PROTEIN YNFA"/>
    <property type="match status" value="1"/>
</dbReference>
<dbReference type="InterPro" id="IPR003844">
    <property type="entry name" value="UPF0060"/>
</dbReference>
<keyword evidence="3 5" id="KW-1133">Transmembrane helix</keyword>
<accession>A0ABV2MCZ6</accession>
<evidence type="ECO:0000313" key="6">
    <source>
        <dbReference type="EMBL" id="MET3754345.1"/>
    </source>
</evidence>
<dbReference type="InterPro" id="IPR037185">
    <property type="entry name" value="EmrE-like"/>
</dbReference>
<keyword evidence="1 5" id="KW-1003">Cell membrane</keyword>
<evidence type="ECO:0000256" key="4">
    <source>
        <dbReference type="ARBA" id="ARBA00023136"/>
    </source>
</evidence>
<reference evidence="6 7" key="1">
    <citation type="submission" date="2024-06" db="EMBL/GenBank/DDBJ databases">
        <title>Genomic Encyclopedia of Type Strains, Phase IV (KMG-IV): sequencing the most valuable type-strain genomes for metagenomic binning, comparative biology and taxonomic classification.</title>
        <authorList>
            <person name="Goeker M."/>
        </authorList>
    </citation>
    <scope>NUCLEOTIDE SEQUENCE [LARGE SCALE GENOMIC DNA]</scope>
    <source>
        <strain evidence="6 7">DSM 29288</strain>
    </source>
</reference>
<dbReference type="NCBIfam" id="NF002586">
    <property type="entry name" value="PRK02237.1"/>
    <property type="match status" value="1"/>
</dbReference>
<dbReference type="Pfam" id="PF02694">
    <property type="entry name" value="UPF0060"/>
    <property type="match status" value="1"/>
</dbReference>
<proteinExistence type="inferred from homology"/>
<dbReference type="EMBL" id="JBEPMY010000003">
    <property type="protein sequence ID" value="MET3754345.1"/>
    <property type="molecule type" value="Genomic_DNA"/>
</dbReference>
<organism evidence="6 7">
    <name type="scientific">Rhizobium binae</name>
    <dbReference type="NCBI Taxonomy" id="1138190"/>
    <lineage>
        <taxon>Bacteria</taxon>
        <taxon>Pseudomonadati</taxon>
        <taxon>Pseudomonadota</taxon>
        <taxon>Alphaproteobacteria</taxon>
        <taxon>Hyphomicrobiales</taxon>
        <taxon>Rhizobiaceae</taxon>
        <taxon>Rhizobium/Agrobacterium group</taxon>
        <taxon>Rhizobium</taxon>
    </lineage>
</organism>
<feature type="transmembrane region" description="Helical" evidence="5">
    <location>
        <begin position="75"/>
        <end position="92"/>
    </location>
</feature>
<feature type="transmembrane region" description="Helical" evidence="5">
    <location>
        <begin position="132"/>
        <end position="149"/>
    </location>
</feature>
<evidence type="ECO:0000256" key="1">
    <source>
        <dbReference type="ARBA" id="ARBA00022475"/>
    </source>
</evidence>
<keyword evidence="7" id="KW-1185">Reference proteome</keyword>
<dbReference type="SUPFAM" id="SSF103481">
    <property type="entry name" value="Multidrug resistance efflux transporter EmrE"/>
    <property type="match status" value="1"/>
</dbReference>
<feature type="transmembrane region" description="Helical" evidence="5">
    <location>
        <begin position="48"/>
        <end position="69"/>
    </location>
</feature>
<dbReference type="HAMAP" id="MF_00010">
    <property type="entry name" value="UPF0060"/>
    <property type="match status" value="1"/>
</dbReference>
<dbReference type="Proteomes" id="UP001549077">
    <property type="component" value="Unassembled WGS sequence"/>
</dbReference>
<keyword evidence="4 5" id="KW-0472">Membrane</keyword>
<sequence>MPPLPGFANFRVEQLGRQGPKGGAVLPEVTTYMCNKDSGFSKGLCVTYIIYAFAAVFEIAGCFSFWAWLKLEKPGWWLAPGMISLALFAWLLTLVPSEAAGRTFAAYGGIYILASLFWLWLIEGRVPDRYDIGGGVICLAGASIILFAPRG</sequence>
<comment type="caution">
    <text evidence="6">The sequence shown here is derived from an EMBL/GenBank/DDBJ whole genome shotgun (WGS) entry which is preliminary data.</text>
</comment>
<evidence type="ECO:0000313" key="7">
    <source>
        <dbReference type="Proteomes" id="UP001549077"/>
    </source>
</evidence>
<feature type="transmembrane region" description="Helical" evidence="5">
    <location>
        <begin position="104"/>
        <end position="120"/>
    </location>
</feature>
<evidence type="ECO:0000256" key="5">
    <source>
        <dbReference type="HAMAP-Rule" id="MF_00010"/>
    </source>
</evidence>
<gene>
    <name evidence="6" type="ORF">ABID08_001694</name>
</gene>
<dbReference type="PANTHER" id="PTHR36116:SF1">
    <property type="entry name" value="UPF0060 MEMBRANE PROTEIN YNFA"/>
    <property type="match status" value="1"/>
</dbReference>
<protein>
    <submittedName>
        <fullName evidence="6">Small multidrug resistance family-3 protein</fullName>
    </submittedName>
</protein>